<evidence type="ECO:0000256" key="1">
    <source>
        <dbReference type="ARBA" id="ARBA00007317"/>
    </source>
</evidence>
<dbReference type="GO" id="GO:0005739">
    <property type="term" value="C:mitochondrion"/>
    <property type="evidence" value="ECO:0007669"/>
    <property type="project" value="TreeGrafter"/>
</dbReference>
<reference evidence="6" key="1">
    <citation type="submission" date="2021-01" db="EMBL/GenBank/DDBJ databases">
        <authorList>
            <person name="Corre E."/>
            <person name="Pelletier E."/>
            <person name="Niang G."/>
            <person name="Scheremetjew M."/>
            <person name="Finn R."/>
            <person name="Kale V."/>
            <person name="Holt S."/>
            <person name="Cochrane G."/>
            <person name="Meng A."/>
            <person name="Brown T."/>
            <person name="Cohen L."/>
        </authorList>
    </citation>
    <scope>NUCLEOTIDE SEQUENCE</scope>
    <source>
        <strain evidence="6">CCMP 410</strain>
    </source>
</reference>
<dbReference type="SUPFAM" id="SSF51230">
    <property type="entry name" value="Single hybrid motif"/>
    <property type="match status" value="1"/>
</dbReference>
<dbReference type="InterPro" id="IPR050537">
    <property type="entry name" value="2-oxoacid_dehydrogenase"/>
</dbReference>
<proteinExistence type="inferred from homology"/>
<feature type="domain" description="Lipoyl-binding" evidence="5">
    <location>
        <begin position="30"/>
        <end position="105"/>
    </location>
</feature>
<feature type="region of interest" description="Disordered" evidence="4">
    <location>
        <begin position="111"/>
        <end position="141"/>
    </location>
</feature>
<dbReference type="GO" id="GO:0006099">
    <property type="term" value="P:tricarboxylic acid cycle"/>
    <property type="evidence" value="ECO:0007669"/>
    <property type="project" value="TreeGrafter"/>
</dbReference>
<dbReference type="InterPro" id="IPR003016">
    <property type="entry name" value="2-oxoA_DH_lipoyl-BS"/>
</dbReference>
<protein>
    <recommendedName>
        <fullName evidence="5">Lipoyl-binding domain-containing protein</fullName>
    </recommendedName>
</protein>
<gene>
    <name evidence="6" type="ORF">GOCE00092_LOCUS10528</name>
</gene>
<evidence type="ECO:0000256" key="3">
    <source>
        <dbReference type="ARBA" id="ARBA00022946"/>
    </source>
</evidence>
<organism evidence="6">
    <name type="scientific">Grammatophora oceanica</name>
    <dbReference type="NCBI Taxonomy" id="210454"/>
    <lineage>
        <taxon>Eukaryota</taxon>
        <taxon>Sar</taxon>
        <taxon>Stramenopiles</taxon>
        <taxon>Ochrophyta</taxon>
        <taxon>Bacillariophyta</taxon>
        <taxon>Fragilariophyceae</taxon>
        <taxon>Fragilariophycidae</taxon>
        <taxon>Rhabdonematales</taxon>
        <taxon>Grammatophoraceae</taxon>
        <taxon>Grammatophora</taxon>
    </lineage>
</organism>
<dbReference type="Gene3D" id="2.40.50.100">
    <property type="match status" value="1"/>
</dbReference>
<keyword evidence="3" id="KW-0809">Transit peptide</keyword>
<evidence type="ECO:0000256" key="4">
    <source>
        <dbReference type="SAM" id="MobiDB-lite"/>
    </source>
</evidence>
<dbReference type="InterPro" id="IPR011053">
    <property type="entry name" value="Single_hybrid_motif"/>
</dbReference>
<dbReference type="PROSITE" id="PS00189">
    <property type="entry name" value="LIPOYL"/>
    <property type="match status" value="1"/>
</dbReference>
<keyword evidence="2" id="KW-0450">Lipoyl</keyword>
<dbReference type="InterPro" id="IPR000089">
    <property type="entry name" value="Biotin_lipoyl"/>
</dbReference>
<evidence type="ECO:0000313" key="6">
    <source>
        <dbReference type="EMBL" id="CAD9281617.1"/>
    </source>
</evidence>
<dbReference type="Pfam" id="PF00364">
    <property type="entry name" value="Biotin_lipoyl"/>
    <property type="match status" value="1"/>
</dbReference>
<dbReference type="GO" id="GO:0004149">
    <property type="term" value="F:dihydrolipoyllysine-residue succinyltransferase activity"/>
    <property type="evidence" value="ECO:0007669"/>
    <property type="project" value="TreeGrafter"/>
</dbReference>
<dbReference type="AlphaFoldDB" id="A0A7S1Y4U1"/>
<dbReference type="PANTHER" id="PTHR43416:SF5">
    <property type="entry name" value="DIHYDROLIPOYLLYSINE-RESIDUE SUCCINYLTRANSFERASE COMPONENT OF 2-OXOGLUTARATE DEHYDROGENASE COMPLEX, MITOCHONDRIAL"/>
    <property type="match status" value="1"/>
</dbReference>
<dbReference type="CDD" id="cd06849">
    <property type="entry name" value="lipoyl_domain"/>
    <property type="match status" value="1"/>
</dbReference>
<name>A0A7S1Y4U1_9STRA</name>
<evidence type="ECO:0000259" key="5">
    <source>
        <dbReference type="PROSITE" id="PS50968"/>
    </source>
</evidence>
<dbReference type="PROSITE" id="PS50968">
    <property type="entry name" value="BIOTINYL_LIPOYL"/>
    <property type="match status" value="1"/>
</dbReference>
<comment type="similarity">
    <text evidence="1">Belongs to the 2-oxoacid dehydrogenase family.</text>
</comment>
<dbReference type="PANTHER" id="PTHR43416">
    <property type="entry name" value="DIHYDROLIPOYLLYSINE-RESIDUE SUCCINYLTRANSFERASE COMPONENT OF 2-OXOGLUTARATE DEHYDROGENASE COMPLEX, MITOCHONDRIAL-RELATED"/>
    <property type="match status" value="1"/>
</dbReference>
<evidence type="ECO:0000256" key="2">
    <source>
        <dbReference type="ARBA" id="ARBA00022823"/>
    </source>
</evidence>
<sequence length="213" mass="22753">MMIRQLARLCVDQSMRRRCFVTATPRLMDKMTIQVPTMGDSITEGTIVEWTAAVGQAVETDDVVALIETDKVTVDIKADRNGVITKQFGAVDDTVEVGSSLYEIDTNAEATVSADAPPAPTPTKEEDAPTEAPAAAAVSVPPTAQLRTPSITFLGKEGWMRRLSAQEAVPDTPISSMYGRPVFSETEMEALILGGANVAPSVVSMSSTTVFEK</sequence>
<dbReference type="EMBL" id="HBGK01020671">
    <property type="protein sequence ID" value="CAD9281617.1"/>
    <property type="molecule type" value="Transcribed_RNA"/>
</dbReference>
<accession>A0A7S1Y4U1</accession>
<feature type="compositionally biased region" description="Low complexity" evidence="4">
    <location>
        <begin position="130"/>
        <end position="141"/>
    </location>
</feature>